<reference evidence="1 2" key="1">
    <citation type="journal article" date="2008" name="J. Bacteriol.">
        <title>Complete genome sequence of the mosquitocidal bacterium Bacillus sphaericus C3-41 and comparison with those of closely related Bacillus species.</title>
        <authorList>
            <person name="Hu X."/>
            <person name="Fan W."/>
            <person name="Han B."/>
            <person name="Liu H."/>
            <person name="Zheng D."/>
            <person name="Li Q."/>
            <person name="Dong W."/>
            <person name="Yan J."/>
            <person name="Gao M."/>
            <person name="Berry C."/>
            <person name="Yuan Z."/>
        </authorList>
    </citation>
    <scope>NUCLEOTIDE SEQUENCE [LARGE SCALE GENOMIC DNA]</scope>
    <source>
        <strain evidence="1 2">C3-41</strain>
        <plasmid evidence="1 2">pBsph</plasmid>
    </source>
</reference>
<sequence>MYFNFERKDKLSGDKMELYIQFEFESIKMIAKQTSFTKLERLYGFYFYDLTHPEDDEHFPDAIVKEGAAHFNYWGSIMTDRPIEQVEHLGQYYIADWALNLDDEEAPAPNEDFVNCTQFYTYDFYVSGVENEENIKFHRVDNLLDLIEPYEYSTQELTMDRTWNMPNKNTFEIHSIKDLLKEELTGGLIIDPFANNNSLAHMTNDLNTKYETDFHMDALEFLKLFADESVDVVLFDPPYSPRQVKEAYESIGLDTQGGRLTRASYWSNLKKEITRILRVGGKAISCGWNSGGMNNKDVFHINRIRLVAHGGNHNDTIATVSVKTKRIENIYVVEQAKVKNNQDYKQLSLW</sequence>
<dbReference type="EMBL" id="CP000818">
    <property type="protein sequence ID" value="ACA42340.1"/>
    <property type="molecule type" value="Genomic_DNA"/>
</dbReference>
<organism evidence="1 2">
    <name type="scientific">Lysinibacillus sphaericus (strain C3-41)</name>
    <dbReference type="NCBI Taxonomy" id="444177"/>
    <lineage>
        <taxon>Bacteria</taxon>
        <taxon>Bacillati</taxon>
        <taxon>Bacillota</taxon>
        <taxon>Bacilli</taxon>
        <taxon>Bacillales</taxon>
        <taxon>Bacillaceae</taxon>
        <taxon>Lysinibacillus</taxon>
    </lineage>
</organism>
<evidence type="ECO:0000313" key="2">
    <source>
        <dbReference type="Proteomes" id="UP000002164"/>
    </source>
</evidence>
<dbReference type="AlphaFoldDB" id="B1I0I1"/>
<dbReference type="SUPFAM" id="SSF53335">
    <property type="entry name" value="S-adenosyl-L-methionine-dependent methyltransferases"/>
    <property type="match status" value="1"/>
</dbReference>
<gene>
    <name evidence="1" type="ordered locus">Bsph_p110</name>
</gene>
<dbReference type="PROSITE" id="PS00092">
    <property type="entry name" value="N6_MTASE"/>
    <property type="match status" value="1"/>
</dbReference>
<proteinExistence type="predicted"/>
<name>B1I0I1_LYSSC</name>
<dbReference type="Gene3D" id="3.40.50.150">
    <property type="entry name" value="Vaccinia Virus protein VP39"/>
    <property type="match status" value="1"/>
</dbReference>
<accession>B1I0I1</accession>
<dbReference type="InterPro" id="IPR029063">
    <property type="entry name" value="SAM-dependent_MTases_sf"/>
</dbReference>
<dbReference type="Proteomes" id="UP000002164">
    <property type="component" value="Plasmid pBsph"/>
</dbReference>
<evidence type="ECO:0008006" key="3">
    <source>
        <dbReference type="Google" id="ProtNLM"/>
    </source>
</evidence>
<dbReference type="HOGENOM" id="CLU_791798_0_0_9"/>
<dbReference type="KEGG" id="lsp:Bsph_p110"/>
<dbReference type="GO" id="GO:0032259">
    <property type="term" value="P:methylation"/>
    <property type="evidence" value="ECO:0007669"/>
    <property type="project" value="InterPro"/>
</dbReference>
<protein>
    <recommendedName>
        <fullName evidence="3">Adenine-specific DNA methylase</fullName>
    </recommendedName>
</protein>
<dbReference type="GO" id="GO:0008168">
    <property type="term" value="F:methyltransferase activity"/>
    <property type="evidence" value="ECO:0007669"/>
    <property type="project" value="InterPro"/>
</dbReference>
<dbReference type="EnsemblBacteria" id="ACA42340">
    <property type="protein sequence ID" value="ACA42340"/>
    <property type="gene ID" value="Bsph_p110"/>
</dbReference>
<geneLocation type="plasmid" evidence="1 2">
    <name>pBsph</name>
</geneLocation>
<evidence type="ECO:0000313" key="1">
    <source>
        <dbReference type="EMBL" id="ACA42340.1"/>
    </source>
</evidence>
<dbReference type="GO" id="GO:0003676">
    <property type="term" value="F:nucleic acid binding"/>
    <property type="evidence" value="ECO:0007669"/>
    <property type="project" value="InterPro"/>
</dbReference>
<keyword evidence="1" id="KW-0614">Plasmid</keyword>
<dbReference type="InterPro" id="IPR002052">
    <property type="entry name" value="DNA_methylase_N6_adenine_CS"/>
</dbReference>